<proteinExistence type="predicted"/>
<keyword evidence="1" id="KW-0472">Membrane</keyword>
<evidence type="ECO:0000256" key="1">
    <source>
        <dbReference type="SAM" id="Phobius"/>
    </source>
</evidence>
<evidence type="ECO:0000313" key="3">
    <source>
        <dbReference type="Proteomes" id="UP000035800"/>
    </source>
</evidence>
<organism evidence="2 3">
    <name type="scientific">Leptospira santarosai serovar Shermani str. LT 821</name>
    <dbReference type="NCBI Taxonomy" id="758847"/>
    <lineage>
        <taxon>Bacteria</taxon>
        <taxon>Pseudomonadati</taxon>
        <taxon>Spirochaetota</taxon>
        <taxon>Spirochaetia</taxon>
        <taxon>Leptospirales</taxon>
        <taxon>Leptospiraceae</taxon>
        <taxon>Leptospira</taxon>
    </lineage>
</organism>
<gene>
    <name evidence="2" type="ORF">LSS_21055</name>
</gene>
<keyword evidence="1" id="KW-0812">Transmembrane</keyword>
<dbReference type="Proteomes" id="UP000035800">
    <property type="component" value="Chromosome I"/>
</dbReference>
<name>A0A097ESC4_9LEPT</name>
<protein>
    <submittedName>
        <fullName evidence="2">Uncharacterized protein</fullName>
    </submittedName>
</protein>
<accession>A0A097ESC4</accession>
<dbReference type="EMBL" id="CP006694">
    <property type="protein sequence ID" value="AIT10831.1"/>
    <property type="molecule type" value="Genomic_DNA"/>
</dbReference>
<evidence type="ECO:0000313" key="2">
    <source>
        <dbReference type="EMBL" id="AIT10831.1"/>
    </source>
</evidence>
<dbReference type="KEGG" id="lst:LSS_21055"/>
<feature type="transmembrane region" description="Helical" evidence="1">
    <location>
        <begin position="12"/>
        <end position="29"/>
    </location>
</feature>
<reference evidence="2 3" key="1">
    <citation type="journal article" date="2012" name="Gene">
        <title>Sequence of Leptospira santarosai serovar Shermani genome and prediction of virulence-associated genes.</title>
        <authorList>
            <person name="Chou L.F."/>
            <person name="Chen Y.T."/>
            <person name="Lu C.W."/>
            <person name="Ko Y.C."/>
            <person name="Tang C.Y."/>
            <person name="Pan M.J."/>
            <person name="Tian Y.C."/>
            <person name="Chiu C.H."/>
            <person name="Hung C.C."/>
            <person name="Yang C.W."/>
        </authorList>
    </citation>
    <scope>NUCLEOTIDE SEQUENCE [LARGE SCALE GENOMIC DNA]</scope>
    <source>
        <strain evidence="2">LT 821</strain>
    </source>
</reference>
<dbReference type="AlphaFoldDB" id="A0A097ESC4"/>
<reference evidence="2 3" key="2">
    <citation type="journal article" date="2014" name="Emerg. Microbes Infect.">
        <title>Potential impact on kidney infection: a whole-genome analysis of Leptospira santarosai serovar Shermani.</title>
        <authorList>
            <person name="Chou L.F."/>
            <person name="Chen T.W."/>
            <person name="Ko Y.C."/>
            <person name="Pan M.J."/>
            <person name="Tian Y.C."/>
            <person name="Chiu C.H."/>
            <person name="Tang P."/>
            <person name="Hung C.C."/>
            <person name="Yang C.W."/>
        </authorList>
    </citation>
    <scope>NUCLEOTIDE SEQUENCE</scope>
    <source>
        <strain evidence="2 3">LT 821</strain>
    </source>
</reference>
<keyword evidence="1" id="KW-1133">Transmembrane helix</keyword>
<sequence length="38" mass="4575">MIVAKRRFYGGNLSYLWILWISIVPGYFLRQSIRWSIA</sequence>